<dbReference type="Proteomes" id="UP000282311">
    <property type="component" value="Unassembled WGS sequence"/>
</dbReference>
<evidence type="ECO:0000313" key="1">
    <source>
        <dbReference type="EMBL" id="RKN82034.1"/>
    </source>
</evidence>
<dbReference type="OrthoDB" id="2539234at2"/>
<keyword evidence="2" id="KW-1185">Reference proteome</keyword>
<comment type="caution">
    <text evidence="1">The sequence shown here is derived from an EMBL/GenBank/DDBJ whole genome shotgun (WGS) entry which is preliminary data.</text>
</comment>
<organism evidence="1 2">
    <name type="scientific">Paenibacillus ginsengarvi</name>
    <dbReference type="NCBI Taxonomy" id="400777"/>
    <lineage>
        <taxon>Bacteria</taxon>
        <taxon>Bacillati</taxon>
        <taxon>Bacillota</taxon>
        <taxon>Bacilli</taxon>
        <taxon>Bacillales</taxon>
        <taxon>Paenibacillaceae</taxon>
        <taxon>Paenibacillus</taxon>
    </lineage>
</organism>
<dbReference type="AlphaFoldDB" id="A0A3B0CBR4"/>
<name>A0A3B0CBR4_9BACL</name>
<accession>A0A3B0CBR4</accession>
<evidence type="ECO:0000313" key="2">
    <source>
        <dbReference type="Proteomes" id="UP000282311"/>
    </source>
</evidence>
<dbReference type="RefSeq" id="WP_120748788.1">
    <property type="nucleotide sequence ID" value="NZ_RBAH01000013.1"/>
</dbReference>
<proteinExistence type="predicted"/>
<dbReference type="EMBL" id="RBAH01000013">
    <property type="protein sequence ID" value="RKN82034.1"/>
    <property type="molecule type" value="Genomic_DNA"/>
</dbReference>
<reference evidence="1 2" key="1">
    <citation type="journal article" date="2007" name="Int. J. Syst. Evol. Microbiol.">
        <title>Paenibacillus ginsengarvi sp. nov., isolated from soil from ginseng cultivation.</title>
        <authorList>
            <person name="Yoon M.H."/>
            <person name="Ten L.N."/>
            <person name="Im W.T."/>
        </authorList>
    </citation>
    <scope>NUCLEOTIDE SEQUENCE [LARGE SCALE GENOMIC DNA]</scope>
    <source>
        <strain evidence="1 2">KCTC 13059</strain>
    </source>
</reference>
<gene>
    <name evidence="1" type="ORF">D7M11_18855</name>
</gene>
<sequence>MAIKHEKLLWRPFWATHIGAIKGCTDFLGIGMSDAWLSGGSGHAFVLNVNDTVSAAGPTAWNTEMVRLLGHNLGYGISGVFARRSDPQFQSKQKLAWETAKQALDDGLPCYGWELGLAEYYVINGYNQYGYFYSGIGTAEYRFDLVQERRAELSDGLFSSAHRQAFSMRGFELSGHVRIERRFGCWIIVDEANGDRFSVLEDANGRLMVHGDYAISQGFKQWDDLGAAQTGLLELYTVERAYSSDDKAVVKESLEFALEFAKAPRKWVMEGFHTGDSGYGTWIRALENHRADGFGTAYNAACWQESRMLAALFLKEAADRLGEPYADRLREAADWYDTAAQQLDVVARLFPFHTRKFQHIREDEAIRDAVRALSEARHAERRGMEKLEGIVKVLG</sequence>
<protein>
    <submittedName>
        <fullName evidence="1">Uncharacterized protein</fullName>
    </submittedName>
</protein>